<feature type="zinc finger region" description="C3H1-type" evidence="5">
    <location>
        <begin position="56"/>
        <end position="84"/>
    </location>
</feature>
<dbReference type="SMART" id="SM00356">
    <property type="entry name" value="ZnF_C3H1"/>
    <property type="match status" value="2"/>
</dbReference>
<evidence type="ECO:0000313" key="8">
    <source>
        <dbReference type="EMBL" id="CAK0798100.1"/>
    </source>
</evidence>
<feature type="compositionally biased region" description="Low complexity" evidence="6">
    <location>
        <begin position="126"/>
        <end position="139"/>
    </location>
</feature>
<name>A0ABN9PXR1_9DINO</name>
<keyword evidence="2" id="KW-0677">Repeat</keyword>
<dbReference type="Proteomes" id="UP001189429">
    <property type="component" value="Unassembled WGS sequence"/>
</dbReference>
<evidence type="ECO:0000256" key="6">
    <source>
        <dbReference type="SAM" id="MobiDB-lite"/>
    </source>
</evidence>
<evidence type="ECO:0000256" key="1">
    <source>
        <dbReference type="ARBA" id="ARBA00022723"/>
    </source>
</evidence>
<keyword evidence="9" id="KW-1185">Reference proteome</keyword>
<evidence type="ECO:0000256" key="2">
    <source>
        <dbReference type="ARBA" id="ARBA00022737"/>
    </source>
</evidence>
<keyword evidence="4 5" id="KW-0862">Zinc</keyword>
<evidence type="ECO:0000256" key="5">
    <source>
        <dbReference type="PROSITE-ProRule" id="PRU00723"/>
    </source>
</evidence>
<dbReference type="PROSITE" id="PS50103">
    <property type="entry name" value="ZF_C3H1"/>
    <property type="match status" value="2"/>
</dbReference>
<dbReference type="EMBL" id="CAUYUJ010001891">
    <property type="protein sequence ID" value="CAK0798100.1"/>
    <property type="molecule type" value="Genomic_DNA"/>
</dbReference>
<dbReference type="InterPro" id="IPR036855">
    <property type="entry name" value="Znf_CCCH_sf"/>
</dbReference>
<feature type="zinc finger region" description="C3H1-type" evidence="5">
    <location>
        <begin position="21"/>
        <end position="48"/>
    </location>
</feature>
<gene>
    <name evidence="8" type="ORF">PCOR1329_LOCUS6986</name>
</gene>
<evidence type="ECO:0000256" key="3">
    <source>
        <dbReference type="ARBA" id="ARBA00022771"/>
    </source>
</evidence>
<evidence type="ECO:0000256" key="4">
    <source>
        <dbReference type="ARBA" id="ARBA00022833"/>
    </source>
</evidence>
<dbReference type="SUPFAM" id="SSF90229">
    <property type="entry name" value="CCCH zinc finger"/>
    <property type="match status" value="2"/>
</dbReference>
<feature type="domain" description="C3H1-type" evidence="7">
    <location>
        <begin position="21"/>
        <end position="48"/>
    </location>
</feature>
<organism evidence="8 9">
    <name type="scientific">Prorocentrum cordatum</name>
    <dbReference type="NCBI Taxonomy" id="2364126"/>
    <lineage>
        <taxon>Eukaryota</taxon>
        <taxon>Sar</taxon>
        <taxon>Alveolata</taxon>
        <taxon>Dinophyceae</taxon>
        <taxon>Prorocentrales</taxon>
        <taxon>Prorocentraceae</taxon>
        <taxon>Prorocentrum</taxon>
    </lineage>
</organism>
<evidence type="ECO:0000313" key="9">
    <source>
        <dbReference type="Proteomes" id="UP001189429"/>
    </source>
</evidence>
<proteinExistence type="predicted"/>
<keyword evidence="3 5" id="KW-0863">Zinc-finger</keyword>
<reference evidence="8" key="1">
    <citation type="submission" date="2023-10" db="EMBL/GenBank/DDBJ databases">
        <authorList>
            <person name="Chen Y."/>
            <person name="Shah S."/>
            <person name="Dougan E. K."/>
            <person name="Thang M."/>
            <person name="Chan C."/>
        </authorList>
    </citation>
    <scope>NUCLEOTIDE SEQUENCE [LARGE SCALE GENOMIC DNA]</scope>
</reference>
<keyword evidence="1 5" id="KW-0479">Metal-binding</keyword>
<dbReference type="InterPro" id="IPR000571">
    <property type="entry name" value="Znf_CCCH"/>
</dbReference>
<dbReference type="InterPro" id="IPR045877">
    <property type="entry name" value="ZFP36-like"/>
</dbReference>
<evidence type="ECO:0000259" key="7">
    <source>
        <dbReference type="PROSITE" id="PS50103"/>
    </source>
</evidence>
<feature type="domain" description="C3H1-type" evidence="7">
    <location>
        <begin position="56"/>
        <end position="84"/>
    </location>
</feature>
<sequence length="249" mass="26755">MPKIKAKVSGKGNAALTATLLTKTRLCGFHAQGNCTRGSACTFAHGISEITKRPDFSRTQVCRSFKTTGRCSMGDACQFAHAAEYLRQWGHFTSGARTVGSAGRGDFRLAHQPPDALRARSRRGTTEGTASTSSAAGSGIEEKEAELIEITAQAVHASNASTVAGPPGLTMCALNDAGRYYADHRAVQDEGCFCDQPYYSFIQQKVKPTSEVPYPPPQPPLPPQRWLGEPARREKAMPAAAWRLPLGAF</sequence>
<dbReference type="Pfam" id="PF00642">
    <property type="entry name" value="zf-CCCH"/>
    <property type="match status" value="2"/>
</dbReference>
<feature type="compositionally biased region" description="Pro residues" evidence="6">
    <location>
        <begin position="213"/>
        <end position="223"/>
    </location>
</feature>
<dbReference type="Gene3D" id="4.10.1000.10">
    <property type="entry name" value="Zinc finger, CCCH-type"/>
    <property type="match status" value="2"/>
</dbReference>
<feature type="region of interest" description="Disordered" evidence="6">
    <location>
        <begin position="112"/>
        <end position="141"/>
    </location>
</feature>
<accession>A0ABN9PXR1</accession>
<dbReference type="PANTHER" id="PTHR12547:SF18">
    <property type="entry name" value="PROTEIN TIS11"/>
    <property type="match status" value="1"/>
</dbReference>
<dbReference type="PANTHER" id="PTHR12547">
    <property type="entry name" value="CCCH ZINC FINGER/TIS11-RELATED"/>
    <property type="match status" value="1"/>
</dbReference>
<protein>
    <recommendedName>
        <fullName evidence="7">C3H1-type domain-containing protein</fullName>
    </recommendedName>
</protein>
<feature type="region of interest" description="Disordered" evidence="6">
    <location>
        <begin position="209"/>
        <end position="232"/>
    </location>
</feature>
<comment type="caution">
    <text evidence="8">The sequence shown here is derived from an EMBL/GenBank/DDBJ whole genome shotgun (WGS) entry which is preliminary data.</text>
</comment>